<feature type="region of interest" description="Disordered" evidence="1">
    <location>
        <begin position="473"/>
        <end position="513"/>
    </location>
</feature>
<reference evidence="3" key="1">
    <citation type="journal article" date="2020" name="Fungal Divers.">
        <title>Resolving the Mortierellaceae phylogeny through synthesis of multi-gene phylogenetics and phylogenomics.</title>
        <authorList>
            <person name="Vandepol N."/>
            <person name="Liber J."/>
            <person name="Desiro A."/>
            <person name="Na H."/>
            <person name="Kennedy M."/>
            <person name="Barry K."/>
            <person name="Grigoriev I.V."/>
            <person name="Miller A.N."/>
            <person name="O'Donnell K."/>
            <person name="Stajich J.E."/>
            <person name="Bonito G."/>
        </authorList>
    </citation>
    <scope>NUCLEOTIDE SEQUENCE</scope>
    <source>
        <strain evidence="3">MES-2147</strain>
    </source>
</reference>
<dbReference type="InterPro" id="IPR011993">
    <property type="entry name" value="PH-like_dom_sf"/>
</dbReference>
<dbReference type="Proteomes" id="UP000749646">
    <property type="component" value="Unassembled WGS sequence"/>
</dbReference>
<dbReference type="AlphaFoldDB" id="A0A9P6IX78"/>
<dbReference type="EMBL" id="JAAAHW010007028">
    <property type="protein sequence ID" value="KAF9952039.1"/>
    <property type="molecule type" value="Genomic_DNA"/>
</dbReference>
<dbReference type="CDD" id="cd00821">
    <property type="entry name" value="PH"/>
    <property type="match status" value="1"/>
</dbReference>
<dbReference type="InterPro" id="IPR001849">
    <property type="entry name" value="PH_domain"/>
</dbReference>
<dbReference type="OrthoDB" id="2448847at2759"/>
<evidence type="ECO:0000313" key="4">
    <source>
        <dbReference type="Proteomes" id="UP000749646"/>
    </source>
</evidence>
<feature type="compositionally biased region" description="Low complexity" evidence="1">
    <location>
        <begin position="345"/>
        <end position="359"/>
    </location>
</feature>
<dbReference type="SUPFAM" id="SSF50729">
    <property type="entry name" value="PH domain-like"/>
    <property type="match status" value="1"/>
</dbReference>
<protein>
    <recommendedName>
        <fullName evidence="2">PH domain-containing protein</fullName>
    </recommendedName>
</protein>
<name>A0A9P6IX78_9FUNG</name>
<sequence length="513" mass="54924">MEFIIGGFNPQLYQGHWLDDSRLVSSYNLQPHCLLELQLRNNYIQLPPPGTNLTYYDHYAEGVLYKKSKKGHRVTTKLTSHAIKDSAGVWKERWVVLQGTKLFIYHKGKSTTKKAIELQTPLNVVTTVIPQAPRQSFKPISSTVPMSMAMITLTISPDSSVCFRATSESELNHWVRIFNSLNCSTLQGVPSPFDLTTMSSPIVPPMYVPPPLPPLPLEPPPVSVDNAAMSTKKRDRHHSFTAAATYGRVAVIGFGGIATAAATATIAAIGAGGFSGGRKRCHTAQGNFAGVVVVPPPSLPPLPPPTAIPGFMPTINPVLISNAAIALSNLQSSENGSEAGGSDIGSGNSSALCSRSNSLSKRRGNYGQQPSGMTTPLMRSASLRKSHLRNSTDSQSTPMGALLGGTTDLCLQHHALSRQTSSSSLEIGQGQGSGSESGYGSGYGFLSHQNSFDDGLLMTRQNVRSMRMRTVTEPGQGFGKFSGFGGQGGRVRSMGSQRSSSQSLLKEYIQRSK</sequence>
<dbReference type="Gene3D" id="2.30.29.30">
    <property type="entry name" value="Pleckstrin-homology domain (PH domain)/Phosphotyrosine-binding domain (PTB)"/>
    <property type="match status" value="1"/>
</dbReference>
<evidence type="ECO:0000313" key="3">
    <source>
        <dbReference type="EMBL" id="KAF9952039.1"/>
    </source>
</evidence>
<dbReference type="SMART" id="SM00233">
    <property type="entry name" value="PH"/>
    <property type="match status" value="1"/>
</dbReference>
<evidence type="ECO:0000259" key="2">
    <source>
        <dbReference type="PROSITE" id="PS50003"/>
    </source>
</evidence>
<feature type="region of interest" description="Disordered" evidence="1">
    <location>
        <begin position="420"/>
        <end position="440"/>
    </location>
</feature>
<feature type="compositionally biased region" description="Gly residues" evidence="1">
    <location>
        <begin position="429"/>
        <end position="440"/>
    </location>
</feature>
<evidence type="ECO:0000256" key="1">
    <source>
        <dbReference type="SAM" id="MobiDB-lite"/>
    </source>
</evidence>
<gene>
    <name evidence="3" type="ORF">BGZ65_005572</name>
</gene>
<keyword evidence="4" id="KW-1185">Reference proteome</keyword>
<proteinExistence type="predicted"/>
<feature type="non-terminal residue" evidence="3">
    <location>
        <position position="513"/>
    </location>
</feature>
<accession>A0A9P6IX78</accession>
<dbReference type="Pfam" id="PF00169">
    <property type="entry name" value="PH"/>
    <property type="match status" value="1"/>
</dbReference>
<organism evidence="3 4">
    <name type="scientific">Modicella reniformis</name>
    <dbReference type="NCBI Taxonomy" id="1440133"/>
    <lineage>
        <taxon>Eukaryota</taxon>
        <taxon>Fungi</taxon>
        <taxon>Fungi incertae sedis</taxon>
        <taxon>Mucoromycota</taxon>
        <taxon>Mortierellomycotina</taxon>
        <taxon>Mortierellomycetes</taxon>
        <taxon>Mortierellales</taxon>
        <taxon>Mortierellaceae</taxon>
        <taxon>Modicella</taxon>
    </lineage>
</organism>
<feature type="compositionally biased region" description="Polar residues" evidence="1">
    <location>
        <begin position="389"/>
        <end position="398"/>
    </location>
</feature>
<feature type="compositionally biased region" description="Gly residues" evidence="1">
    <location>
        <begin position="476"/>
        <end position="489"/>
    </location>
</feature>
<feature type="domain" description="PH" evidence="2">
    <location>
        <begin position="57"/>
        <end position="183"/>
    </location>
</feature>
<dbReference type="PROSITE" id="PS50003">
    <property type="entry name" value="PH_DOMAIN"/>
    <property type="match status" value="1"/>
</dbReference>
<feature type="compositionally biased region" description="Low complexity" evidence="1">
    <location>
        <begin position="490"/>
        <end position="503"/>
    </location>
</feature>
<feature type="region of interest" description="Disordered" evidence="1">
    <location>
        <begin position="333"/>
        <end position="401"/>
    </location>
</feature>
<comment type="caution">
    <text evidence="3">The sequence shown here is derived from an EMBL/GenBank/DDBJ whole genome shotgun (WGS) entry which is preliminary data.</text>
</comment>